<dbReference type="EMBL" id="CP010407">
    <property type="protein sequence ID" value="AJF63262.1"/>
    <property type="molecule type" value="Genomic_DNA"/>
</dbReference>
<evidence type="ECO:0000259" key="4">
    <source>
        <dbReference type="PROSITE" id="PS50072"/>
    </source>
</evidence>
<comment type="catalytic activity">
    <reaction evidence="2">
        <text>[protein]-peptidylproline (omega=180) = [protein]-peptidylproline (omega=0)</text>
        <dbReference type="Rhea" id="RHEA:16237"/>
        <dbReference type="Rhea" id="RHEA-COMP:10747"/>
        <dbReference type="Rhea" id="RHEA-COMP:10748"/>
        <dbReference type="ChEBI" id="CHEBI:83833"/>
        <dbReference type="ChEBI" id="CHEBI:83834"/>
        <dbReference type="EC" id="5.2.1.8"/>
    </reaction>
</comment>
<feature type="region of interest" description="Disordered" evidence="3">
    <location>
        <begin position="21"/>
        <end position="64"/>
    </location>
</feature>
<comment type="similarity">
    <text evidence="2">Belongs to the cyclophilin-type PPIase family.</text>
</comment>
<dbReference type="PRINTS" id="PR00153">
    <property type="entry name" value="CSAPPISMRASE"/>
</dbReference>
<dbReference type="PROSITE" id="PS50072">
    <property type="entry name" value="CSA_PPIASE_2"/>
    <property type="match status" value="1"/>
</dbReference>
<feature type="signal peptide" evidence="2">
    <location>
        <begin position="1"/>
        <end position="22"/>
    </location>
</feature>
<dbReference type="EC" id="5.2.1.8" evidence="2"/>
<dbReference type="InterPro" id="IPR029000">
    <property type="entry name" value="Cyclophilin-like_dom_sf"/>
</dbReference>
<dbReference type="SUPFAM" id="SSF50891">
    <property type="entry name" value="Cyclophilin-like"/>
    <property type="match status" value="1"/>
</dbReference>
<keyword evidence="2" id="KW-0697">Rotamase</keyword>
<evidence type="ECO:0000313" key="6">
    <source>
        <dbReference type="Proteomes" id="UP000031774"/>
    </source>
</evidence>
<evidence type="ECO:0000256" key="3">
    <source>
        <dbReference type="SAM" id="MobiDB-lite"/>
    </source>
</evidence>
<dbReference type="PANTHER" id="PTHR45625:SF3">
    <property type="entry name" value="PEPTIDYL-PROLYL CIS-TRANS ISOMERASE B-RELATED"/>
    <property type="match status" value="1"/>
</dbReference>
<dbReference type="CDD" id="cd00317">
    <property type="entry name" value="cyclophilin"/>
    <property type="match status" value="1"/>
</dbReference>
<organism evidence="5 6">
    <name type="scientific">Streptomyces vietnamensis</name>
    <dbReference type="NCBI Taxonomy" id="362257"/>
    <lineage>
        <taxon>Bacteria</taxon>
        <taxon>Bacillati</taxon>
        <taxon>Actinomycetota</taxon>
        <taxon>Actinomycetes</taxon>
        <taxon>Kitasatosporales</taxon>
        <taxon>Streptomycetaceae</taxon>
        <taxon>Streptomyces</taxon>
    </lineage>
</organism>
<protein>
    <recommendedName>
        <fullName evidence="2">Peptidyl-prolyl cis-trans isomerase</fullName>
        <shortName evidence="2">PPIase</shortName>
        <ecNumber evidence="2">5.2.1.8</ecNumber>
    </recommendedName>
</protein>
<comment type="function">
    <text evidence="1 2">PPIases accelerate the folding of proteins. It catalyzes the cis-trans isomerization of proline imidic peptide bonds in oligopeptides.</text>
</comment>
<keyword evidence="2 5" id="KW-0413">Isomerase</keyword>
<keyword evidence="6" id="KW-1185">Reference proteome</keyword>
<dbReference type="InterPro" id="IPR002130">
    <property type="entry name" value="Cyclophilin-type_PPIase_dom"/>
</dbReference>
<accession>A0A0B5HY63</accession>
<gene>
    <name evidence="5" type="ORF">SVTN_00670</name>
</gene>
<dbReference type="Proteomes" id="UP000031774">
    <property type="component" value="Chromosome"/>
</dbReference>
<evidence type="ECO:0000256" key="1">
    <source>
        <dbReference type="ARBA" id="ARBA00002388"/>
    </source>
</evidence>
<sequence>MRRALISAFAAAALVVSGGSVATASDSAPPRTTHGPCQYTQTPDEPPARRVPLPPDPRRTPARGTVDLAVPTSQGPLPLRLDRAKAPCTVQSFLHLARHGFYDRTVCHRLTAYPTLKVLQCGDPTGTGEGGPGYKYKDELPVDLPPAATDPTGTRRLYGRGLLAMANASPNTNGSQFFVVYGDSALRPNYTVFGTVGPAGLATLDKVAAGGIEPTAENPAPVDGTPALRTELLHVRLSWRY</sequence>
<dbReference type="RefSeq" id="WP_041127347.1">
    <property type="nucleotide sequence ID" value="NZ_CP010407.1"/>
</dbReference>
<feature type="chain" id="PRO_5039745746" description="Peptidyl-prolyl cis-trans isomerase" evidence="2">
    <location>
        <begin position="23"/>
        <end position="241"/>
    </location>
</feature>
<feature type="domain" description="PPIase cyclophilin-type" evidence="4">
    <location>
        <begin position="75"/>
        <end position="237"/>
    </location>
</feature>
<proteinExistence type="inferred from homology"/>
<name>A0A0B5HY63_9ACTN</name>
<dbReference type="GO" id="GO:0003755">
    <property type="term" value="F:peptidyl-prolyl cis-trans isomerase activity"/>
    <property type="evidence" value="ECO:0007669"/>
    <property type="project" value="UniProtKB-UniRule"/>
</dbReference>
<evidence type="ECO:0000256" key="2">
    <source>
        <dbReference type="RuleBase" id="RU363019"/>
    </source>
</evidence>
<evidence type="ECO:0000313" key="5">
    <source>
        <dbReference type="EMBL" id="AJF63262.1"/>
    </source>
</evidence>
<dbReference type="HOGENOM" id="CLU_012062_8_3_11"/>
<dbReference type="PANTHER" id="PTHR45625">
    <property type="entry name" value="PEPTIDYL-PROLYL CIS-TRANS ISOMERASE-RELATED"/>
    <property type="match status" value="1"/>
</dbReference>
<dbReference type="Pfam" id="PF00160">
    <property type="entry name" value="Pro_isomerase"/>
    <property type="match status" value="1"/>
</dbReference>
<reference evidence="5 6" key="1">
    <citation type="submission" date="2014-12" db="EMBL/GenBank/DDBJ databases">
        <title>Complete genome sequence of Streptomyces vietnamensis strain GIMV4.0001, a genetic manipulable producer of the benzoisochromanequinone antibiotic granaticin.</title>
        <authorList>
            <person name="Deng M.R."/>
            <person name="Guo J."/>
            <person name="Ma L.Y."/>
            <person name="Feng G.D."/>
            <person name="Mo C.Y."/>
            <person name="Zhu H.H."/>
        </authorList>
    </citation>
    <scope>NUCLEOTIDE SEQUENCE [LARGE SCALE GENOMIC DNA]</scope>
    <source>
        <strain evidence="6">GIMV4.0001</strain>
    </source>
</reference>
<dbReference type="Gene3D" id="2.40.100.10">
    <property type="entry name" value="Cyclophilin-like"/>
    <property type="match status" value="1"/>
</dbReference>
<dbReference type="KEGG" id="svt:SVTN_00670"/>
<keyword evidence="2" id="KW-0732">Signal</keyword>
<dbReference type="AlphaFoldDB" id="A0A0B5HY63"/>
<dbReference type="InterPro" id="IPR044666">
    <property type="entry name" value="Cyclophilin_A-like"/>
</dbReference>
<dbReference type="STRING" id="362257.SVTN_00670"/>